<feature type="transmembrane region" description="Helical" evidence="6">
    <location>
        <begin position="395"/>
        <end position="414"/>
    </location>
</feature>
<dbReference type="InterPro" id="IPR052159">
    <property type="entry name" value="Competence_DNA_uptake"/>
</dbReference>
<proteinExistence type="predicted"/>
<feature type="transmembrane region" description="Helical" evidence="6">
    <location>
        <begin position="487"/>
        <end position="505"/>
    </location>
</feature>
<accession>A0ABP7YGN0</accession>
<evidence type="ECO:0000256" key="5">
    <source>
        <dbReference type="ARBA" id="ARBA00023136"/>
    </source>
</evidence>
<comment type="caution">
    <text evidence="9">The sequence shown here is derived from an EMBL/GenBank/DDBJ whole genome shotgun (WGS) entry which is preliminary data.</text>
</comment>
<evidence type="ECO:0000256" key="4">
    <source>
        <dbReference type="ARBA" id="ARBA00022989"/>
    </source>
</evidence>
<evidence type="ECO:0000256" key="2">
    <source>
        <dbReference type="ARBA" id="ARBA00022475"/>
    </source>
</evidence>
<protein>
    <recommendedName>
        <fullName evidence="11">Competence protein ComEC</fullName>
    </recommendedName>
</protein>
<dbReference type="PANTHER" id="PTHR30619:SF1">
    <property type="entry name" value="RECOMBINATION PROTEIN 2"/>
    <property type="match status" value="1"/>
</dbReference>
<evidence type="ECO:0008006" key="11">
    <source>
        <dbReference type="Google" id="ProtNLM"/>
    </source>
</evidence>
<feature type="transmembrane region" description="Helical" evidence="6">
    <location>
        <begin position="356"/>
        <end position="375"/>
    </location>
</feature>
<evidence type="ECO:0000256" key="1">
    <source>
        <dbReference type="ARBA" id="ARBA00004651"/>
    </source>
</evidence>
<gene>
    <name evidence="9" type="ORF">GCM10022216_10350</name>
</gene>
<evidence type="ECO:0000259" key="8">
    <source>
        <dbReference type="Pfam" id="PF13567"/>
    </source>
</evidence>
<feature type="transmembrane region" description="Helical" evidence="6">
    <location>
        <begin position="334"/>
        <end position="351"/>
    </location>
</feature>
<keyword evidence="4 6" id="KW-1133">Transmembrane helix</keyword>
<keyword evidence="3 6" id="KW-0812">Transmembrane</keyword>
<dbReference type="NCBIfam" id="TIGR00360">
    <property type="entry name" value="ComEC_N-term"/>
    <property type="match status" value="1"/>
</dbReference>
<dbReference type="RefSeq" id="WP_344673552.1">
    <property type="nucleotide sequence ID" value="NZ_BAAAZI010000006.1"/>
</dbReference>
<keyword evidence="2" id="KW-1003">Cell membrane</keyword>
<evidence type="ECO:0000313" key="9">
    <source>
        <dbReference type="EMBL" id="GAA4135978.1"/>
    </source>
</evidence>
<sequence>MEIREDGQSVLKMRIFIVLLINLIAGIIVGSFVQWNISLQFVLLGLVGILIVLAGIRNRGSGLFLRGKILIIILFISSMLVMSLQMPKQHELEIKDGNFVAEVISIPMHTKKQIRCLMQVKSASDGKIEHDINLRVLGVFWKDSAENLDLHISDKVQVTGKLKAMPPAYNPHQFDYSKYMRNKAVYYSLEGQVSKMNLYANGSVWNFLRITKGWQQQFVHKFSNYIKDKNALNMASAIVLGYRTNFPSELTKIFSGTGTIHVLSISGMHIGVVFGFLMFCLGFMHRLPKGHVMQLIVILLLVWIYSSIAGFAAPVLRAAIMITLISFGRLQNKFIFSTNILAATAFFILLFDPHMLFDIGFQLSFTAVLGITLFYPLLSEWLPKTNSFFMPVQKAILVCISAQILTTPLTLYYFHQFPVYFLIANLFIAIPSTLLVWAGGVLMISPIEDVNNGLGVFMEYTLKYSVAVLSWIETWPFAIIKNTFMNLVLVAGSYLTLLLILSAAYHRMKSYIIIGLIGLLFIIVYALFQRVHDMRYIGLHIYNVQKNIAFSYIQKGEILVFADKDSLDDKSLQYSISGDLDHYADKANQRFVSLKDIQHSPIYIGIDPKVQVQVGEVESHGFQIP</sequence>
<organism evidence="9 10">
    <name type="scientific">Sphingobacterium kyonggiense</name>
    <dbReference type="NCBI Taxonomy" id="714075"/>
    <lineage>
        <taxon>Bacteria</taxon>
        <taxon>Pseudomonadati</taxon>
        <taxon>Bacteroidota</taxon>
        <taxon>Sphingobacteriia</taxon>
        <taxon>Sphingobacteriales</taxon>
        <taxon>Sphingobacteriaceae</taxon>
        <taxon>Sphingobacterium</taxon>
    </lineage>
</organism>
<evidence type="ECO:0000256" key="3">
    <source>
        <dbReference type="ARBA" id="ARBA00022692"/>
    </source>
</evidence>
<dbReference type="InterPro" id="IPR004477">
    <property type="entry name" value="ComEC_N"/>
</dbReference>
<dbReference type="Pfam" id="PF03772">
    <property type="entry name" value="Competence"/>
    <property type="match status" value="1"/>
</dbReference>
<comment type="subcellular location">
    <subcellularLocation>
        <location evidence="1">Cell membrane</location>
        <topology evidence="1">Multi-pass membrane protein</topology>
    </subcellularLocation>
</comment>
<dbReference type="InterPro" id="IPR025405">
    <property type="entry name" value="DUF4131"/>
</dbReference>
<dbReference type="PANTHER" id="PTHR30619">
    <property type="entry name" value="DNA INTERNALIZATION/COMPETENCE PROTEIN COMEC/REC2"/>
    <property type="match status" value="1"/>
</dbReference>
<evidence type="ECO:0000256" key="6">
    <source>
        <dbReference type="SAM" id="Phobius"/>
    </source>
</evidence>
<dbReference type="Pfam" id="PF13567">
    <property type="entry name" value="DUF4131"/>
    <property type="match status" value="1"/>
</dbReference>
<feature type="transmembrane region" description="Helical" evidence="6">
    <location>
        <begin position="39"/>
        <end position="57"/>
    </location>
</feature>
<feature type="transmembrane region" description="Helical" evidence="6">
    <location>
        <begin position="69"/>
        <end position="86"/>
    </location>
</feature>
<keyword evidence="10" id="KW-1185">Reference proteome</keyword>
<name>A0ABP7YGN0_9SPHI</name>
<dbReference type="EMBL" id="BAAAZI010000006">
    <property type="protein sequence ID" value="GAA4135978.1"/>
    <property type="molecule type" value="Genomic_DNA"/>
</dbReference>
<feature type="transmembrane region" description="Helical" evidence="6">
    <location>
        <begin position="260"/>
        <end position="283"/>
    </location>
</feature>
<evidence type="ECO:0000259" key="7">
    <source>
        <dbReference type="Pfam" id="PF03772"/>
    </source>
</evidence>
<feature type="transmembrane region" description="Helical" evidence="6">
    <location>
        <begin position="421"/>
        <end position="444"/>
    </location>
</feature>
<feature type="domain" description="ComEC/Rec2-related protein" evidence="7">
    <location>
        <begin position="238"/>
        <end position="502"/>
    </location>
</feature>
<feature type="transmembrane region" description="Helical" evidence="6">
    <location>
        <begin position="12"/>
        <end position="33"/>
    </location>
</feature>
<evidence type="ECO:0000313" key="10">
    <source>
        <dbReference type="Proteomes" id="UP001500101"/>
    </source>
</evidence>
<feature type="transmembrane region" description="Helical" evidence="6">
    <location>
        <begin position="511"/>
        <end position="528"/>
    </location>
</feature>
<reference evidence="10" key="1">
    <citation type="journal article" date="2019" name="Int. J. Syst. Evol. Microbiol.">
        <title>The Global Catalogue of Microorganisms (GCM) 10K type strain sequencing project: providing services to taxonomists for standard genome sequencing and annotation.</title>
        <authorList>
            <consortium name="The Broad Institute Genomics Platform"/>
            <consortium name="The Broad Institute Genome Sequencing Center for Infectious Disease"/>
            <person name="Wu L."/>
            <person name="Ma J."/>
        </authorList>
    </citation>
    <scope>NUCLEOTIDE SEQUENCE [LARGE SCALE GENOMIC DNA]</scope>
    <source>
        <strain evidence="10">JCM 16704</strain>
    </source>
</reference>
<feature type="domain" description="DUF4131" evidence="8">
    <location>
        <begin position="37"/>
        <end position="191"/>
    </location>
</feature>
<feature type="transmembrane region" description="Helical" evidence="6">
    <location>
        <begin position="295"/>
        <end position="328"/>
    </location>
</feature>
<keyword evidence="5 6" id="KW-0472">Membrane</keyword>
<dbReference type="Proteomes" id="UP001500101">
    <property type="component" value="Unassembled WGS sequence"/>
</dbReference>